<dbReference type="RefSeq" id="WP_369668014.1">
    <property type="nucleotide sequence ID" value="NZ_JBDKXB010000025.1"/>
</dbReference>
<dbReference type="Proteomes" id="UP001564408">
    <property type="component" value="Unassembled WGS sequence"/>
</dbReference>
<evidence type="ECO:0000313" key="1">
    <source>
        <dbReference type="EMBL" id="MEY6433627.1"/>
    </source>
</evidence>
<evidence type="ECO:0000313" key="2">
    <source>
        <dbReference type="Proteomes" id="UP001564408"/>
    </source>
</evidence>
<proteinExistence type="predicted"/>
<reference evidence="1 2" key="1">
    <citation type="submission" date="2024-05" db="EMBL/GenBank/DDBJ databases">
        <title>Genome Sequence and Characterization of the New Strain Purple Sulfur Bacterium of Genus Thioalkalicoccus.</title>
        <authorList>
            <person name="Bryantseva I.A."/>
            <person name="Kyndt J.A."/>
            <person name="Imhoff J.F."/>
        </authorList>
    </citation>
    <scope>NUCLEOTIDE SEQUENCE [LARGE SCALE GENOMIC DNA]</scope>
    <source>
        <strain evidence="1 2">Um2</strain>
    </source>
</reference>
<dbReference type="NCBIfam" id="TIGR02710">
    <property type="entry name" value="TIGR02710 family CRISPR-associated CARF protein"/>
    <property type="match status" value="1"/>
</dbReference>
<name>A0ABV4BH61_9GAMM</name>
<gene>
    <name evidence="1" type="ORF">ABC977_14570</name>
</gene>
<keyword evidence="2" id="KW-1185">Reference proteome</keyword>
<dbReference type="Pfam" id="PF09670">
    <property type="entry name" value="Cas_Cas02710"/>
    <property type="match status" value="1"/>
</dbReference>
<accession>A0ABV4BH61</accession>
<dbReference type="InterPro" id="IPR014082">
    <property type="entry name" value="CRISPR-assoc_prot_Cas02710"/>
</dbReference>
<dbReference type="EMBL" id="JBDKXB010000025">
    <property type="protein sequence ID" value="MEY6433627.1"/>
    <property type="molecule type" value="Genomic_DNA"/>
</dbReference>
<protein>
    <submittedName>
        <fullName evidence="1">TIGR02710 family CRISPR-associated CARF protein</fullName>
    </submittedName>
</protein>
<sequence>MVTGKGTPIEARCGDAVERLPNLPTLTKLPDEGWTTIEVPSDDLDLAVSTILDALADLRRRFPDARFVADYTGGTKTMSAALVMAALELDGIALQIITGARADLIKVHDGSQSGLAIYTEGIRLRRAMAPYLAAWGRFAYGEAADGLAGLAAPRDATLRGELQIATGLSRALDAWDRFDHQSALRGMEIYRNRIGATAGAWFTAAKCLTSSVDDPKRTPAQLWDLWLNAHRRAAQARYDDAVARLYRLIEWTAQWLLRTKGIDTSDLDASQVPSGLQVAPATNGKLKVGLRDAWELAAHHLDGPVRAFVEQERDHLLDHLLRRNGSILAHGETPVGPTDWAAFSGWAETALIPLLRSEAARVGLKSLSPQLPSEPFWRT</sequence>
<comment type="caution">
    <text evidence="1">The sequence shown here is derived from an EMBL/GenBank/DDBJ whole genome shotgun (WGS) entry which is preliminary data.</text>
</comment>
<organism evidence="1 2">
    <name type="scientific">Thioalkalicoccus limnaeus</name>
    <dbReference type="NCBI Taxonomy" id="120681"/>
    <lineage>
        <taxon>Bacteria</taxon>
        <taxon>Pseudomonadati</taxon>
        <taxon>Pseudomonadota</taxon>
        <taxon>Gammaproteobacteria</taxon>
        <taxon>Chromatiales</taxon>
        <taxon>Chromatiaceae</taxon>
        <taxon>Thioalkalicoccus</taxon>
    </lineage>
</organism>